<feature type="domain" description="Phospholipase D-like" evidence="1">
    <location>
        <begin position="46"/>
        <end position="154"/>
    </location>
</feature>
<dbReference type="Proteomes" id="UP000077787">
    <property type="component" value="Chromosome"/>
</dbReference>
<keyword evidence="2" id="KW-0378">Hydrolase</keyword>
<organism evidence="2 4">
    <name type="scientific">Stutzerimonas stutzeri</name>
    <name type="common">Pseudomonas stutzeri</name>
    <dbReference type="NCBI Taxonomy" id="316"/>
    <lineage>
        <taxon>Bacteria</taxon>
        <taxon>Pseudomonadati</taxon>
        <taxon>Pseudomonadota</taxon>
        <taxon>Gammaproteobacteria</taxon>
        <taxon>Pseudomonadales</taxon>
        <taxon>Pseudomonadaceae</taxon>
        <taxon>Stutzerimonas</taxon>
    </lineage>
</organism>
<reference evidence="2 4" key="1">
    <citation type="submission" date="2016-05" db="EMBL/GenBank/DDBJ databases">
        <title>Genome sequence of Pseudomonas stutzeri 273 and identification of the exopolysaccharide biosynthesis locus.</title>
        <authorList>
            <person name="Wu S."/>
            <person name="Sun C."/>
        </authorList>
    </citation>
    <scope>NUCLEOTIDE SEQUENCE [LARGE SCALE GENOMIC DNA]</scope>
    <source>
        <strain evidence="2 4">273</strain>
    </source>
</reference>
<dbReference type="InterPro" id="IPR025202">
    <property type="entry name" value="PLD-like_dom"/>
</dbReference>
<dbReference type="SUPFAM" id="SSF56024">
    <property type="entry name" value="Phospholipase D/nuclease"/>
    <property type="match status" value="1"/>
</dbReference>
<sequence length="405" mass="44566">MQDGKAVQLLLNEEEHGHGHVVEKLLKRAERLECLVAFAKTSALGDLLKPLRKALESGLKARFAIGLDFYLTEPEALRQLFALAEKHALVLYLSNASDTFHPKIYAFQNGKQCSVIVGSANLTHGGFYGNYEASALIDDASGALMASVTRHLDALVADRILVPATKPRIDAYEREYIIHDTCRKVAKKRAQKASRTEGPDFTILADLLELMKSDDSAHGFTAQKNGRKGNLRQAMRRLAELAALSSNARRDFPSNYDALIGLFHSGGLHRSKSRIANHPGQFVAAVADILDRRNLSPAEAFTVLHGHFGAITGAGINLLTEILHALDNKRFAVMNQNAVSGLALAGIRDYPLHPTKQNVSAESYARYCGHADTVRRSLGLDDFTELDALFNYAYWRETEEDEAAT</sequence>
<dbReference type="RefSeq" id="WP_064481751.1">
    <property type="nucleotide sequence ID" value="NZ_CAJFAG010000033.1"/>
</dbReference>
<dbReference type="EMBL" id="CP015641">
    <property type="protein sequence ID" value="ANF26271.1"/>
    <property type="molecule type" value="Genomic_DNA"/>
</dbReference>
<evidence type="ECO:0000313" key="3">
    <source>
        <dbReference type="EMBL" id="POH84149.1"/>
    </source>
</evidence>
<name>A0A172WRY3_STUST</name>
<keyword evidence="2" id="KW-0255">Endonuclease</keyword>
<dbReference type="Gene3D" id="3.30.870.10">
    <property type="entry name" value="Endonuclease Chain A"/>
    <property type="match status" value="1"/>
</dbReference>
<proteinExistence type="predicted"/>
<reference evidence="3 5" key="2">
    <citation type="submission" date="2018-01" db="EMBL/GenBank/DDBJ databases">
        <title>Denitrification phenotypes of diverse strains of Pseudomonas stutzeri.</title>
        <authorList>
            <person name="Milligan D.A."/>
            <person name="Bergaust L."/>
            <person name="Bakken L.R."/>
            <person name="Frostegard A."/>
        </authorList>
    </citation>
    <scope>NUCLEOTIDE SEQUENCE [LARGE SCALE GENOMIC DNA]</scope>
    <source>
        <strain evidence="3 5">24a13</strain>
    </source>
</reference>
<dbReference type="AlphaFoldDB" id="A0A172WRY3"/>
<keyword evidence="2" id="KW-0540">Nuclease</keyword>
<evidence type="ECO:0000313" key="2">
    <source>
        <dbReference type="EMBL" id="ANF26271.1"/>
    </source>
</evidence>
<dbReference type="CDD" id="cd09117">
    <property type="entry name" value="PLDc_Bfil_DEXD_like"/>
    <property type="match status" value="1"/>
</dbReference>
<dbReference type="OrthoDB" id="6190762at2"/>
<evidence type="ECO:0000313" key="4">
    <source>
        <dbReference type="Proteomes" id="UP000077787"/>
    </source>
</evidence>
<dbReference type="Proteomes" id="UP000237068">
    <property type="component" value="Unassembled WGS sequence"/>
</dbReference>
<gene>
    <name evidence="3" type="ORF">CXK91_06170</name>
    <name evidence="2" type="ORF">PS273GM_14475</name>
</gene>
<accession>A0A172WRY3</accession>
<dbReference type="Pfam" id="PF13091">
    <property type="entry name" value="PLDc_2"/>
    <property type="match status" value="1"/>
</dbReference>
<evidence type="ECO:0000313" key="5">
    <source>
        <dbReference type="Proteomes" id="UP000237068"/>
    </source>
</evidence>
<dbReference type="GO" id="GO:0004519">
    <property type="term" value="F:endonuclease activity"/>
    <property type="evidence" value="ECO:0007669"/>
    <property type="project" value="UniProtKB-KW"/>
</dbReference>
<protein>
    <submittedName>
        <fullName evidence="2">NgoFVII family restriction endonuclease</fullName>
    </submittedName>
</protein>
<evidence type="ECO:0000259" key="1">
    <source>
        <dbReference type="Pfam" id="PF13091"/>
    </source>
</evidence>
<dbReference type="EMBL" id="PPXG01000002">
    <property type="protein sequence ID" value="POH84149.1"/>
    <property type="molecule type" value="Genomic_DNA"/>
</dbReference>